<accession>A0A1M7T658</accession>
<organism evidence="1 2">
    <name type="scientific">Desulfitobacterium chlororespirans DSM 11544</name>
    <dbReference type="NCBI Taxonomy" id="1121395"/>
    <lineage>
        <taxon>Bacteria</taxon>
        <taxon>Bacillati</taxon>
        <taxon>Bacillota</taxon>
        <taxon>Clostridia</taxon>
        <taxon>Eubacteriales</taxon>
        <taxon>Desulfitobacteriaceae</taxon>
        <taxon>Desulfitobacterium</taxon>
    </lineage>
</organism>
<dbReference type="Proteomes" id="UP000184010">
    <property type="component" value="Unassembled WGS sequence"/>
</dbReference>
<dbReference type="AlphaFoldDB" id="A0A1M7T658"/>
<dbReference type="EMBL" id="FRDN01000005">
    <property type="protein sequence ID" value="SHN66178.1"/>
    <property type="molecule type" value="Genomic_DNA"/>
</dbReference>
<keyword evidence="2" id="KW-1185">Reference proteome</keyword>
<evidence type="ECO:0000313" key="1">
    <source>
        <dbReference type="EMBL" id="SHN66178.1"/>
    </source>
</evidence>
<reference evidence="2" key="1">
    <citation type="submission" date="2016-12" db="EMBL/GenBank/DDBJ databases">
        <authorList>
            <person name="Varghese N."/>
            <person name="Submissions S."/>
        </authorList>
    </citation>
    <scope>NUCLEOTIDE SEQUENCE [LARGE SCALE GENOMIC DNA]</scope>
    <source>
        <strain evidence="2">DSM 11544</strain>
    </source>
</reference>
<protein>
    <recommendedName>
        <fullName evidence="3">IrrE N-terminal-like domain-containing protein</fullName>
    </recommendedName>
</protein>
<sequence>MSPLVQYVYESDNPADALLSHNILVHQVELCPEVAAFVYKSRQNIYHIVINSSLNWSAQVRVFLHEIKHIEKDLPRAGYVVGLDMQHEEAEINADWFAKETVRAYGY</sequence>
<name>A0A1M7T658_9FIRM</name>
<evidence type="ECO:0008006" key="3">
    <source>
        <dbReference type="Google" id="ProtNLM"/>
    </source>
</evidence>
<dbReference type="STRING" id="1121395.SAMN02745215_01628"/>
<evidence type="ECO:0000313" key="2">
    <source>
        <dbReference type="Proteomes" id="UP000184010"/>
    </source>
</evidence>
<proteinExistence type="predicted"/>
<gene>
    <name evidence="1" type="ORF">SAMN02745215_01628</name>
</gene>
<dbReference type="RefSeq" id="WP_072772119.1">
    <property type="nucleotide sequence ID" value="NZ_FRDN01000005.1"/>
</dbReference>